<keyword evidence="10" id="KW-1185">Reference proteome</keyword>
<evidence type="ECO:0000256" key="3">
    <source>
        <dbReference type="ARBA" id="ARBA00022692"/>
    </source>
</evidence>
<comment type="caution">
    <text evidence="9">The sequence shown here is derived from an EMBL/GenBank/DDBJ whole genome shotgun (WGS) entry which is preliminary data.</text>
</comment>
<dbReference type="PANTHER" id="PTHR32361:SF9">
    <property type="entry name" value="FERRIC REDUCTASE TRANSMEMBRANE COMPONENT 3-RELATED"/>
    <property type="match status" value="1"/>
</dbReference>
<evidence type="ECO:0000256" key="5">
    <source>
        <dbReference type="ARBA" id="ARBA00023065"/>
    </source>
</evidence>
<dbReference type="InterPro" id="IPR039261">
    <property type="entry name" value="FNR_nucleotide-bd"/>
</dbReference>
<keyword evidence="3 7" id="KW-0812">Transmembrane</keyword>
<dbReference type="CDD" id="cd06186">
    <property type="entry name" value="NOX_Duox_like_FAD_NADP"/>
    <property type="match status" value="1"/>
</dbReference>
<name>A0A9P4UXQ2_9PLEO</name>
<keyword evidence="2" id="KW-0813">Transport</keyword>
<feature type="transmembrane region" description="Helical" evidence="7">
    <location>
        <begin position="320"/>
        <end position="339"/>
    </location>
</feature>
<evidence type="ECO:0000256" key="2">
    <source>
        <dbReference type="ARBA" id="ARBA00022448"/>
    </source>
</evidence>
<dbReference type="Pfam" id="PF01794">
    <property type="entry name" value="Ferric_reduct"/>
    <property type="match status" value="1"/>
</dbReference>
<reference evidence="9" key="1">
    <citation type="journal article" date="2020" name="Stud. Mycol.">
        <title>101 Dothideomycetes genomes: a test case for predicting lifestyles and emergence of pathogens.</title>
        <authorList>
            <person name="Haridas S."/>
            <person name="Albert R."/>
            <person name="Binder M."/>
            <person name="Bloem J."/>
            <person name="Labutti K."/>
            <person name="Salamov A."/>
            <person name="Andreopoulos B."/>
            <person name="Baker S."/>
            <person name="Barry K."/>
            <person name="Bills G."/>
            <person name="Bluhm B."/>
            <person name="Cannon C."/>
            <person name="Castanera R."/>
            <person name="Culley D."/>
            <person name="Daum C."/>
            <person name="Ezra D."/>
            <person name="Gonzalez J."/>
            <person name="Henrissat B."/>
            <person name="Kuo A."/>
            <person name="Liang C."/>
            <person name="Lipzen A."/>
            <person name="Lutzoni F."/>
            <person name="Magnuson J."/>
            <person name="Mondo S."/>
            <person name="Nolan M."/>
            <person name="Ohm R."/>
            <person name="Pangilinan J."/>
            <person name="Park H.-J."/>
            <person name="Ramirez L."/>
            <person name="Alfaro M."/>
            <person name="Sun H."/>
            <person name="Tritt A."/>
            <person name="Yoshinaga Y."/>
            <person name="Zwiers L.-H."/>
            <person name="Turgeon B."/>
            <person name="Goodwin S."/>
            <person name="Spatafora J."/>
            <person name="Crous P."/>
            <person name="Grigoriev I."/>
        </authorList>
    </citation>
    <scope>NUCLEOTIDE SEQUENCE</scope>
    <source>
        <strain evidence="9">CBS 125425</strain>
    </source>
</reference>
<dbReference type="Proteomes" id="UP000799444">
    <property type="component" value="Unassembled WGS sequence"/>
</dbReference>
<dbReference type="InterPro" id="IPR051410">
    <property type="entry name" value="Ferric/Cupric_Reductase"/>
</dbReference>
<dbReference type="GO" id="GO:0006826">
    <property type="term" value="P:iron ion transport"/>
    <property type="evidence" value="ECO:0007669"/>
    <property type="project" value="TreeGrafter"/>
</dbReference>
<dbReference type="GO" id="GO:0015677">
    <property type="term" value="P:copper ion import"/>
    <property type="evidence" value="ECO:0007669"/>
    <property type="project" value="TreeGrafter"/>
</dbReference>
<dbReference type="GO" id="GO:0006879">
    <property type="term" value="P:intracellular iron ion homeostasis"/>
    <property type="evidence" value="ECO:0007669"/>
    <property type="project" value="TreeGrafter"/>
</dbReference>
<feature type="transmembrane region" description="Helical" evidence="7">
    <location>
        <begin position="416"/>
        <end position="435"/>
    </location>
</feature>
<feature type="transmembrane region" description="Helical" evidence="7">
    <location>
        <begin position="281"/>
        <end position="300"/>
    </location>
</feature>
<evidence type="ECO:0000313" key="10">
    <source>
        <dbReference type="Proteomes" id="UP000799444"/>
    </source>
</evidence>
<evidence type="ECO:0000256" key="7">
    <source>
        <dbReference type="SAM" id="Phobius"/>
    </source>
</evidence>
<evidence type="ECO:0000313" key="9">
    <source>
        <dbReference type="EMBL" id="KAF2728385.1"/>
    </source>
</evidence>
<comment type="subcellular location">
    <subcellularLocation>
        <location evidence="1">Membrane</location>
        <topology evidence="1">Multi-pass membrane protein</topology>
    </subcellularLocation>
</comment>
<feature type="transmembrane region" description="Helical" evidence="7">
    <location>
        <begin position="182"/>
        <end position="203"/>
    </location>
</feature>
<keyword evidence="4 7" id="KW-1133">Transmembrane helix</keyword>
<evidence type="ECO:0000256" key="1">
    <source>
        <dbReference type="ARBA" id="ARBA00004141"/>
    </source>
</evidence>
<keyword evidence="5" id="KW-0406">Ion transport</keyword>
<evidence type="ECO:0000259" key="8">
    <source>
        <dbReference type="Pfam" id="PF01794"/>
    </source>
</evidence>
<dbReference type="GO" id="GO:0000293">
    <property type="term" value="F:ferric-chelate reductase activity"/>
    <property type="evidence" value="ECO:0007669"/>
    <property type="project" value="TreeGrafter"/>
</dbReference>
<dbReference type="SUPFAM" id="SSF52343">
    <property type="entry name" value="Ferredoxin reductase-like, C-terminal NADP-linked domain"/>
    <property type="match status" value="1"/>
</dbReference>
<organism evidence="9 10">
    <name type="scientific">Polyplosphaeria fusca</name>
    <dbReference type="NCBI Taxonomy" id="682080"/>
    <lineage>
        <taxon>Eukaryota</taxon>
        <taxon>Fungi</taxon>
        <taxon>Dikarya</taxon>
        <taxon>Ascomycota</taxon>
        <taxon>Pezizomycotina</taxon>
        <taxon>Dothideomycetes</taxon>
        <taxon>Pleosporomycetidae</taxon>
        <taxon>Pleosporales</taxon>
        <taxon>Tetraplosphaeriaceae</taxon>
        <taxon>Polyplosphaeria</taxon>
    </lineage>
</organism>
<evidence type="ECO:0000256" key="4">
    <source>
        <dbReference type="ARBA" id="ARBA00022989"/>
    </source>
</evidence>
<evidence type="ECO:0000256" key="6">
    <source>
        <dbReference type="ARBA" id="ARBA00023136"/>
    </source>
</evidence>
<keyword evidence="6 7" id="KW-0472">Membrane</keyword>
<dbReference type="AlphaFoldDB" id="A0A9P4UXQ2"/>
<dbReference type="PANTHER" id="PTHR32361">
    <property type="entry name" value="FERRIC/CUPRIC REDUCTASE TRANSMEMBRANE COMPONENT"/>
    <property type="match status" value="1"/>
</dbReference>
<dbReference type="SFLD" id="SFLDG01168">
    <property type="entry name" value="Ferric_reductase_subgroup_(FRE"/>
    <property type="match status" value="1"/>
</dbReference>
<dbReference type="GO" id="GO:0005886">
    <property type="term" value="C:plasma membrane"/>
    <property type="evidence" value="ECO:0007669"/>
    <property type="project" value="TreeGrafter"/>
</dbReference>
<dbReference type="SFLD" id="SFLDS00052">
    <property type="entry name" value="Ferric_Reductase_Domain"/>
    <property type="match status" value="1"/>
</dbReference>
<dbReference type="OrthoDB" id="167398at2759"/>
<dbReference type="InterPro" id="IPR013130">
    <property type="entry name" value="Fe3_Rdtase_TM_dom"/>
</dbReference>
<proteinExistence type="predicted"/>
<feature type="transmembrane region" description="Helical" evidence="7">
    <location>
        <begin position="388"/>
        <end position="410"/>
    </location>
</feature>
<accession>A0A9P4UXQ2</accession>
<dbReference type="EMBL" id="ML996282">
    <property type="protein sequence ID" value="KAF2728385.1"/>
    <property type="molecule type" value="Genomic_DNA"/>
</dbReference>
<dbReference type="Gene3D" id="3.40.50.80">
    <property type="entry name" value="Nucleotide-binding domain of ferredoxin-NADP reductase (FNR) module"/>
    <property type="match status" value="1"/>
</dbReference>
<feature type="domain" description="Ferric oxidoreductase" evidence="8">
    <location>
        <begin position="285"/>
        <end position="404"/>
    </location>
</feature>
<gene>
    <name evidence="9" type="ORF">EJ04DRAFT_100715</name>
</gene>
<feature type="transmembrane region" description="Helical" evidence="7">
    <location>
        <begin position="359"/>
        <end position="381"/>
    </location>
</feature>
<sequence>MHTTSKAAVIAAVWMSSATGHVTKGYYGHGLIGYGIEMYRPPCAWACRDSIRDYMLDCEMHHPMSTGAHDHLVMPECHATNDAFLTTLGWCIHTHCGDEVPVSQREDWWERYVAGRVPGQPKPKYSYGTAVTMVEAQGSPTLRLTEDDEWLNETALVDEEMYVASFNGDDTFERTEMVTSRFGIVLILACTMVPMAFSLLRFVPFPQSLVSKFYATVVDPPAFGSKHATPILGLGIMPTRGQALFIAYIWILNIILCAVGYQTSWPNSWWSSMDQQMVEYVGNRTGLLSFVNLTLSVLYASRNNALLWLTNWSHSTFLLVHRWIAVICMLQACIHSALYLQMYVDMGDGAYEKESKEEYWAWGITATLALVLLIPFSLLPIRRKVYEFFLASHVIFAVLSMIGCLLHIYYRYEWQWGYQMFVYVAFVLWTFDRFLARPLRLVRNGVKRAYVTVIDEDYLKIEVPGVHAEGQAYLYFPTLTWRVWENHPFSVVPVPGGALSEDTVPNPSTSSSDLEIEKQAATASVFPATQPSHRPGIAFFVRRLGGLTSQLALHANSANGIPILVESSYGPEKTSIIPSPVPRPSLDYPNVVCIAGGVGITGVLPWLSRGLLAPTGRTKLYWGVRTSPLVRSIQDMLRVGGNSRWDGAEVTVSVGERFNLRDVLETEVRGAVGGTMVLVCGPEGMRDEVRLVVSRLGRNGAVVRLSEDSFSW</sequence>
<protein>
    <recommendedName>
        <fullName evidence="8">Ferric oxidoreductase domain-containing protein</fullName>
    </recommendedName>
</protein>
<feature type="transmembrane region" description="Helical" evidence="7">
    <location>
        <begin position="243"/>
        <end position="261"/>
    </location>
</feature>